<evidence type="ECO:0000256" key="2">
    <source>
        <dbReference type="SAM" id="Phobius"/>
    </source>
</evidence>
<keyword evidence="2" id="KW-0472">Membrane</keyword>
<keyword evidence="4" id="KW-1185">Reference proteome</keyword>
<gene>
    <name evidence="3" type="ORF">PDIGIT_LOCUS11517</name>
</gene>
<sequence>MAAARLRKTFQYPSESDTEDAVEEGMDEQDQETILTTLSNKDTSSTRLYTLLLLILPLIPAALYIPRIFTLSPALFIESVASLASLLFSAYALYFLPLPPIRVSVHDSSEIGKKGAASDKGKSISRGADGSKTGGPARARRDAVPFISEEVAVLLEKYIVPVNAAICVFLGLIELGKGQTWGEGMLIGGGYVPGFVLAVVMFARRELRVVDLGELEKLRYGTRGGAVSR</sequence>
<evidence type="ECO:0000313" key="3">
    <source>
        <dbReference type="EMBL" id="CAI6338389.1"/>
    </source>
</evidence>
<feature type="region of interest" description="Disordered" evidence="1">
    <location>
        <begin position="112"/>
        <end position="138"/>
    </location>
</feature>
<dbReference type="OrthoDB" id="3358048at2759"/>
<comment type="caution">
    <text evidence="3">The sequence shown here is derived from an EMBL/GenBank/DDBJ whole genome shotgun (WGS) entry which is preliminary data.</text>
</comment>
<keyword evidence="2" id="KW-0812">Transmembrane</keyword>
<feature type="transmembrane region" description="Helical" evidence="2">
    <location>
        <begin position="48"/>
        <end position="69"/>
    </location>
</feature>
<dbReference type="Proteomes" id="UP001152607">
    <property type="component" value="Unassembled WGS sequence"/>
</dbReference>
<organism evidence="3 4">
    <name type="scientific">Periconia digitata</name>
    <dbReference type="NCBI Taxonomy" id="1303443"/>
    <lineage>
        <taxon>Eukaryota</taxon>
        <taxon>Fungi</taxon>
        <taxon>Dikarya</taxon>
        <taxon>Ascomycota</taxon>
        <taxon>Pezizomycotina</taxon>
        <taxon>Dothideomycetes</taxon>
        <taxon>Pleosporomycetidae</taxon>
        <taxon>Pleosporales</taxon>
        <taxon>Massarineae</taxon>
        <taxon>Periconiaceae</taxon>
        <taxon>Periconia</taxon>
    </lineage>
</organism>
<feature type="transmembrane region" description="Helical" evidence="2">
    <location>
        <begin position="151"/>
        <end position="173"/>
    </location>
</feature>
<dbReference type="EMBL" id="CAOQHR010000008">
    <property type="protein sequence ID" value="CAI6338389.1"/>
    <property type="molecule type" value="Genomic_DNA"/>
</dbReference>
<reference evidence="3" key="1">
    <citation type="submission" date="2023-01" db="EMBL/GenBank/DDBJ databases">
        <authorList>
            <person name="Van Ghelder C."/>
            <person name="Rancurel C."/>
        </authorList>
    </citation>
    <scope>NUCLEOTIDE SEQUENCE</scope>
    <source>
        <strain evidence="3">CNCM I-4278</strain>
    </source>
</reference>
<accession>A0A9W4XNG7</accession>
<feature type="transmembrane region" description="Helical" evidence="2">
    <location>
        <begin position="75"/>
        <end position="96"/>
    </location>
</feature>
<feature type="compositionally biased region" description="Basic and acidic residues" evidence="1">
    <location>
        <begin position="112"/>
        <end position="122"/>
    </location>
</feature>
<proteinExistence type="predicted"/>
<feature type="transmembrane region" description="Helical" evidence="2">
    <location>
        <begin position="185"/>
        <end position="203"/>
    </location>
</feature>
<protein>
    <submittedName>
        <fullName evidence="3">Uncharacterized protein</fullName>
    </submittedName>
</protein>
<dbReference type="AlphaFoldDB" id="A0A9W4XNG7"/>
<evidence type="ECO:0000313" key="4">
    <source>
        <dbReference type="Proteomes" id="UP001152607"/>
    </source>
</evidence>
<evidence type="ECO:0000256" key="1">
    <source>
        <dbReference type="SAM" id="MobiDB-lite"/>
    </source>
</evidence>
<keyword evidence="2" id="KW-1133">Transmembrane helix</keyword>
<name>A0A9W4XNG7_9PLEO</name>